<gene>
    <name evidence="1" type="ORF">BDK61_2664</name>
</gene>
<protein>
    <submittedName>
        <fullName evidence="1">Uncharacterized protein DUF4177</fullName>
    </submittedName>
</protein>
<dbReference type="EMBL" id="RBWW01000001">
    <property type="protein sequence ID" value="RKS83321.1"/>
    <property type="molecule type" value="Genomic_DNA"/>
</dbReference>
<dbReference type="RefSeq" id="WP_121303422.1">
    <property type="nucleotide sequence ID" value="NZ_RBWW01000001.1"/>
</dbReference>
<keyword evidence="2" id="KW-1185">Reference proteome</keyword>
<comment type="caution">
    <text evidence="1">The sequence shown here is derived from an EMBL/GenBank/DDBJ whole genome shotgun (WGS) entry which is preliminary data.</text>
</comment>
<sequence length="57" mass="6536">MPQDRRYEYRVVDIESLPSAESVGKQLNQQAKEGWQLVDRIDSGGTTVSLIFERPIE</sequence>
<dbReference type="InterPro" id="IPR025234">
    <property type="entry name" value="YjzH-like"/>
</dbReference>
<dbReference type="Pfam" id="PF13783">
    <property type="entry name" value="DUF4177"/>
    <property type="match status" value="1"/>
</dbReference>
<dbReference type="AlphaFoldDB" id="A0A495R7N7"/>
<name>A0A495R7N7_9EURY</name>
<evidence type="ECO:0000313" key="1">
    <source>
        <dbReference type="EMBL" id="RKS83321.1"/>
    </source>
</evidence>
<reference evidence="1 2" key="1">
    <citation type="submission" date="2018-10" db="EMBL/GenBank/DDBJ databases">
        <title>Genomic Encyclopedia of Archaeal and Bacterial Type Strains, Phase II (KMG-II): from individual species to whole genera.</title>
        <authorList>
            <person name="Goeker M."/>
        </authorList>
    </citation>
    <scope>NUCLEOTIDE SEQUENCE [LARGE SCALE GENOMIC DNA]</scope>
    <source>
        <strain evidence="1 2">DSM 11927</strain>
    </source>
</reference>
<proteinExistence type="predicted"/>
<dbReference type="Proteomes" id="UP000268233">
    <property type="component" value="Unassembled WGS sequence"/>
</dbReference>
<accession>A0A495R7N7</accession>
<organism evidence="1 2">
    <name type="scientific">Haloarcula quadrata</name>
    <dbReference type="NCBI Taxonomy" id="182779"/>
    <lineage>
        <taxon>Archaea</taxon>
        <taxon>Methanobacteriati</taxon>
        <taxon>Methanobacteriota</taxon>
        <taxon>Stenosarchaea group</taxon>
        <taxon>Halobacteria</taxon>
        <taxon>Halobacteriales</taxon>
        <taxon>Haloarculaceae</taxon>
        <taxon>Haloarcula</taxon>
    </lineage>
</organism>
<evidence type="ECO:0000313" key="2">
    <source>
        <dbReference type="Proteomes" id="UP000268233"/>
    </source>
</evidence>